<sequence>MAVGQKDDLVSERTWVAEKRRLSGLGEGQSWFEASGAVFSGLPMWQSWFAASGAVFCGPPVGLSWFTASGAVLVGSIL</sequence>
<dbReference type="Proteomes" id="UP001066276">
    <property type="component" value="Chromosome 3_2"/>
</dbReference>
<protein>
    <submittedName>
        <fullName evidence="1">Uncharacterized protein</fullName>
    </submittedName>
</protein>
<dbReference type="EMBL" id="JANPWB010000006">
    <property type="protein sequence ID" value="KAJ1177125.1"/>
    <property type="molecule type" value="Genomic_DNA"/>
</dbReference>
<evidence type="ECO:0000313" key="1">
    <source>
        <dbReference type="EMBL" id="KAJ1177125.1"/>
    </source>
</evidence>
<reference evidence="1" key="1">
    <citation type="journal article" date="2022" name="bioRxiv">
        <title>Sequencing and chromosome-scale assembly of the giantPleurodeles waltlgenome.</title>
        <authorList>
            <person name="Brown T."/>
            <person name="Elewa A."/>
            <person name="Iarovenko S."/>
            <person name="Subramanian E."/>
            <person name="Araus A.J."/>
            <person name="Petzold A."/>
            <person name="Susuki M."/>
            <person name="Suzuki K.-i.T."/>
            <person name="Hayashi T."/>
            <person name="Toyoda A."/>
            <person name="Oliveira C."/>
            <person name="Osipova E."/>
            <person name="Leigh N.D."/>
            <person name="Simon A."/>
            <person name="Yun M.H."/>
        </authorList>
    </citation>
    <scope>NUCLEOTIDE SEQUENCE</scope>
    <source>
        <strain evidence="1">20211129_DDA</strain>
        <tissue evidence="1">Liver</tissue>
    </source>
</reference>
<keyword evidence="2" id="KW-1185">Reference proteome</keyword>
<comment type="caution">
    <text evidence="1">The sequence shown here is derived from an EMBL/GenBank/DDBJ whole genome shotgun (WGS) entry which is preliminary data.</text>
</comment>
<organism evidence="1 2">
    <name type="scientific">Pleurodeles waltl</name>
    <name type="common">Iberian ribbed newt</name>
    <dbReference type="NCBI Taxonomy" id="8319"/>
    <lineage>
        <taxon>Eukaryota</taxon>
        <taxon>Metazoa</taxon>
        <taxon>Chordata</taxon>
        <taxon>Craniata</taxon>
        <taxon>Vertebrata</taxon>
        <taxon>Euteleostomi</taxon>
        <taxon>Amphibia</taxon>
        <taxon>Batrachia</taxon>
        <taxon>Caudata</taxon>
        <taxon>Salamandroidea</taxon>
        <taxon>Salamandridae</taxon>
        <taxon>Pleurodelinae</taxon>
        <taxon>Pleurodeles</taxon>
    </lineage>
</organism>
<gene>
    <name evidence="1" type="ORF">NDU88_002387</name>
</gene>
<proteinExistence type="predicted"/>
<name>A0AAV7TL31_PLEWA</name>
<evidence type="ECO:0000313" key="2">
    <source>
        <dbReference type="Proteomes" id="UP001066276"/>
    </source>
</evidence>
<dbReference type="AlphaFoldDB" id="A0AAV7TL31"/>
<accession>A0AAV7TL31</accession>